<dbReference type="GO" id="GO:0005886">
    <property type="term" value="C:plasma membrane"/>
    <property type="evidence" value="ECO:0007669"/>
    <property type="project" value="UniProtKB-SubCell"/>
</dbReference>
<protein>
    <recommendedName>
        <fullName evidence="9">Multidrug-efflux transporter</fullName>
    </recommendedName>
</protein>
<dbReference type="Pfam" id="PF01554">
    <property type="entry name" value="MatE"/>
    <property type="match status" value="2"/>
</dbReference>
<keyword evidence="12" id="KW-1185">Reference proteome</keyword>
<evidence type="ECO:0000256" key="6">
    <source>
        <dbReference type="ARBA" id="ARBA00022989"/>
    </source>
</evidence>
<dbReference type="InterPro" id="IPR048279">
    <property type="entry name" value="MdtK-like"/>
</dbReference>
<evidence type="ECO:0000256" key="10">
    <source>
        <dbReference type="SAM" id="Phobius"/>
    </source>
</evidence>
<keyword evidence="7" id="KW-0406">Ion transport</keyword>
<feature type="transmembrane region" description="Helical" evidence="10">
    <location>
        <begin position="47"/>
        <end position="68"/>
    </location>
</feature>
<evidence type="ECO:0000256" key="9">
    <source>
        <dbReference type="ARBA" id="ARBA00031636"/>
    </source>
</evidence>
<dbReference type="NCBIfam" id="TIGR00797">
    <property type="entry name" value="matE"/>
    <property type="match status" value="1"/>
</dbReference>
<dbReference type="InterPro" id="IPR002528">
    <property type="entry name" value="MATE_fam"/>
</dbReference>
<feature type="transmembrane region" description="Helical" evidence="10">
    <location>
        <begin position="89"/>
        <end position="108"/>
    </location>
</feature>
<dbReference type="InterPro" id="IPR050222">
    <property type="entry name" value="MATE_MdtK"/>
</dbReference>
<dbReference type="GO" id="GO:0042910">
    <property type="term" value="F:xenobiotic transmembrane transporter activity"/>
    <property type="evidence" value="ECO:0007669"/>
    <property type="project" value="InterPro"/>
</dbReference>
<feature type="transmembrane region" description="Helical" evidence="10">
    <location>
        <begin position="128"/>
        <end position="145"/>
    </location>
</feature>
<evidence type="ECO:0000256" key="2">
    <source>
        <dbReference type="ARBA" id="ARBA00022448"/>
    </source>
</evidence>
<feature type="transmembrane region" description="Helical" evidence="10">
    <location>
        <begin position="7"/>
        <end position="27"/>
    </location>
</feature>
<dbReference type="PIRSF" id="PIRSF006603">
    <property type="entry name" value="DinF"/>
    <property type="match status" value="1"/>
</dbReference>
<dbReference type="GO" id="GO:0015297">
    <property type="term" value="F:antiporter activity"/>
    <property type="evidence" value="ECO:0007669"/>
    <property type="project" value="UniProtKB-KW"/>
</dbReference>
<feature type="transmembrane region" description="Helical" evidence="10">
    <location>
        <begin position="230"/>
        <end position="252"/>
    </location>
</feature>
<feature type="transmembrane region" description="Helical" evidence="10">
    <location>
        <begin position="306"/>
        <end position="328"/>
    </location>
</feature>
<evidence type="ECO:0000256" key="5">
    <source>
        <dbReference type="ARBA" id="ARBA00022692"/>
    </source>
</evidence>
<name>A0A934IGE5_9RHOB</name>
<dbReference type="PANTHER" id="PTHR43298:SF2">
    <property type="entry name" value="FMN_FAD EXPORTER YEEO-RELATED"/>
    <property type="match status" value="1"/>
</dbReference>
<accession>A0A934IGE5</accession>
<feature type="transmembrane region" description="Helical" evidence="10">
    <location>
        <begin position="389"/>
        <end position="407"/>
    </location>
</feature>
<dbReference type="PANTHER" id="PTHR43298">
    <property type="entry name" value="MULTIDRUG RESISTANCE PROTEIN NORM-RELATED"/>
    <property type="match status" value="1"/>
</dbReference>
<dbReference type="AlphaFoldDB" id="A0A934IGE5"/>
<reference evidence="11" key="1">
    <citation type="submission" date="2020-12" db="EMBL/GenBank/DDBJ databases">
        <title>Bacterial taxonomy.</title>
        <authorList>
            <person name="Pan X."/>
        </authorList>
    </citation>
    <scope>NUCLEOTIDE SEQUENCE</scope>
    <source>
        <strain evidence="11">KCTC 52957</strain>
    </source>
</reference>
<sequence length="458" mass="47929">MGYREHLQRVLSLGLPLIGSHVAQFAIQLTDTVMLGRYDVTVLAGQILGGTLFFILLLFGSGFAFAVTPLVAEAEARGDSAPVRRATRMAIWLTTGFGVLCLPALLLVRPIMLALGQEAALSELARDYLVIQGWSIFPALGVMVLKSTLAGVGRTQAVLWATLVAVAMNVLCNYALIFGHWGFPELGIRGAAIASLVSTLASAAVLWAYCARALAEHALFAKLWSPDAEALAQVFRLGWPIGITLLAEIGMFSASSVMMGWLGAVPLAAHGIVLNIASVVFMVHLGLSNVATIRAGNAMGAGDRAALVRGAAVVCGLSLCTALATIAVMWAAPEALVRLFLDTGDPDFAAVVALGSTLLLAAALFQLVDAAQVMAIGLLRGLHDTRVPMIYAVVSYWIVGLPVAYWLGFGLDWGGLGVWLGLASGLALAAVTMSTRFVLRGVQSVGANGLSGYSTAIR</sequence>
<feature type="transmembrane region" description="Helical" evidence="10">
    <location>
        <begin position="157"/>
        <end position="181"/>
    </location>
</feature>
<comment type="subcellular location">
    <subcellularLocation>
        <location evidence="1">Cell inner membrane</location>
        <topology evidence="1">Multi-pass membrane protein</topology>
    </subcellularLocation>
</comment>
<keyword evidence="2" id="KW-0813">Transport</keyword>
<feature type="transmembrane region" description="Helical" evidence="10">
    <location>
        <begin position="348"/>
        <end position="368"/>
    </location>
</feature>
<dbReference type="Proteomes" id="UP000642488">
    <property type="component" value="Unassembled WGS sequence"/>
</dbReference>
<proteinExistence type="predicted"/>
<evidence type="ECO:0000256" key="1">
    <source>
        <dbReference type="ARBA" id="ARBA00004429"/>
    </source>
</evidence>
<keyword evidence="5 10" id="KW-0812">Transmembrane</keyword>
<evidence type="ECO:0000256" key="4">
    <source>
        <dbReference type="ARBA" id="ARBA00022475"/>
    </source>
</evidence>
<keyword evidence="4" id="KW-1003">Cell membrane</keyword>
<evidence type="ECO:0000256" key="7">
    <source>
        <dbReference type="ARBA" id="ARBA00023065"/>
    </source>
</evidence>
<feature type="transmembrane region" description="Helical" evidence="10">
    <location>
        <begin position="187"/>
        <end position="209"/>
    </location>
</feature>
<keyword evidence="3" id="KW-0050">Antiport</keyword>
<evidence type="ECO:0000313" key="12">
    <source>
        <dbReference type="Proteomes" id="UP000642488"/>
    </source>
</evidence>
<feature type="transmembrane region" description="Helical" evidence="10">
    <location>
        <begin position="413"/>
        <end position="431"/>
    </location>
</feature>
<evidence type="ECO:0000256" key="8">
    <source>
        <dbReference type="ARBA" id="ARBA00023136"/>
    </source>
</evidence>
<dbReference type="GO" id="GO:0006811">
    <property type="term" value="P:monoatomic ion transport"/>
    <property type="evidence" value="ECO:0007669"/>
    <property type="project" value="UniProtKB-KW"/>
</dbReference>
<keyword evidence="6 10" id="KW-1133">Transmembrane helix</keyword>
<gene>
    <name evidence="11" type="ORF">ILP92_07780</name>
</gene>
<keyword evidence="8 10" id="KW-0472">Membrane</keyword>
<feature type="transmembrane region" description="Helical" evidence="10">
    <location>
        <begin position="258"/>
        <end position="285"/>
    </location>
</feature>
<organism evidence="11 12">
    <name type="scientific">Palleronia pontilimi</name>
    <dbReference type="NCBI Taxonomy" id="1964209"/>
    <lineage>
        <taxon>Bacteria</taxon>
        <taxon>Pseudomonadati</taxon>
        <taxon>Pseudomonadota</taxon>
        <taxon>Alphaproteobacteria</taxon>
        <taxon>Rhodobacterales</taxon>
        <taxon>Roseobacteraceae</taxon>
        <taxon>Palleronia</taxon>
    </lineage>
</organism>
<dbReference type="CDD" id="cd13131">
    <property type="entry name" value="MATE_NorM_like"/>
    <property type="match status" value="1"/>
</dbReference>
<evidence type="ECO:0000313" key="11">
    <source>
        <dbReference type="EMBL" id="MBJ3762642.1"/>
    </source>
</evidence>
<evidence type="ECO:0000256" key="3">
    <source>
        <dbReference type="ARBA" id="ARBA00022449"/>
    </source>
</evidence>
<dbReference type="EMBL" id="JAEKPD010000007">
    <property type="protein sequence ID" value="MBJ3762642.1"/>
    <property type="molecule type" value="Genomic_DNA"/>
</dbReference>
<comment type="caution">
    <text evidence="11">The sequence shown here is derived from an EMBL/GenBank/DDBJ whole genome shotgun (WGS) entry which is preliminary data.</text>
</comment>